<sequence>MSVAGAATRPALSAGRRAGALGLATVAGVAVAVQSRINGELGGRLGDGIAAAVVSFGLGLLVLLVLVPATRGGRRGLAALRGALADGTLRPWQCLGGVCGAFLVFTQGATVGALGVAAFTVAVVAGQSGSSLLVDRAGVGPSGRQPVTVARLAGAVLTVAAVLLAVSGRFGEPTALVLAVLPLLAGVGVAWQQAVNGWVRVSTASTLTATLVNFAVGTAALLVAFAVDLALRGRPPGSLPAEPWLYLGGPIGVTFIAVAAAVVRFTGVLLLGLATIAGQVTGAVLLDLLLPTTAARPGATTLLGAGLTLVAVAVAALGGRFRAWSSATRSGTRRGPAVDGGR</sequence>
<feature type="transmembrane region" description="Helical" evidence="1">
    <location>
        <begin position="18"/>
        <end position="37"/>
    </location>
</feature>
<feature type="transmembrane region" description="Helical" evidence="1">
    <location>
        <begin position="243"/>
        <end position="263"/>
    </location>
</feature>
<feature type="transmembrane region" description="Helical" evidence="1">
    <location>
        <begin position="211"/>
        <end position="231"/>
    </location>
</feature>
<dbReference type="OrthoDB" id="6463253at2"/>
<dbReference type="Proteomes" id="UP000248924">
    <property type="component" value="Unassembled WGS sequence"/>
</dbReference>
<name>A0A2W2FWW2_9ACTN</name>
<dbReference type="Pfam" id="PF04657">
    <property type="entry name" value="DMT_YdcZ"/>
    <property type="match status" value="2"/>
</dbReference>
<evidence type="ECO:0000256" key="1">
    <source>
        <dbReference type="SAM" id="Phobius"/>
    </source>
</evidence>
<feature type="transmembrane region" description="Helical" evidence="1">
    <location>
        <begin position="146"/>
        <end position="166"/>
    </location>
</feature>
<gene>
    <name evidence="2" type="ORF">C1I95_11800</name>
</gene>
<feature type="transmembrane region" description="Helical" evidence="1">
    <location>
        <begin position="98"/>
        <end position="126"/>
    </location>
</feature>
<comment type="caution">
    <text evidence="2">The sequence shown here is derived from an EMBL/GenBank/DDBJ whole genome shotgun (WGS) entry which is preliminary data.</text>
</comment>
<feature type="transmembrane region" description="Helical" evidence="1">
    <location>
        <begin position="173"/>
        <end position="191"/>
    </location>
</feature>
<evidence type="ECO:0008006" key="4">
    <source>
        <dbReference type="Google" id="ProtNLM"/>
    </source>
</evidence>
<feature type="transmembrane region" description="Helical" evidence="1">
    <location>
        <begin position="49"/>
        <end position="67"/>
    </location>
</feature>
<keyword evidence="1" id="KW-1133">Transmembrane helix</keyword>
<proteinExistence type="predicted"/>
<feature type="transmembrane region" description="Helical" evidence="1">
    <location>
        <begin position="302"/>
        <end position="321"/>
    </location>
</feature>
<dbReference type="PANTHER" id="PTHR34821">
    <property type="entry name" value="INNER MEMBRANE PROTEIN YDCZ"/>
    <property type="match status" value="1"/>
</dbReference>
<evidence type="ECO:0000313" key="3">
    <source>
        <dbReference type="Proteomes" id="UP000248924"/>
    </source>
</evidence>
<accession>A0A2W2FWW2</accession>
<keyword evidence="1" id="KW-0472">Membrane</keyword>
<protein>
    <recommendedName>
        <fullName evidence="4">EamA-like transporter family protein</fullName>
    </recommendedName>
</protein>
<reference evidence="2 3" key="1">
    <citation type="submission" date="2018-01" db="EMBL/GenBank/DDBJ databases">
        <title>Draft genome sequence of Jishengella sp. NA12.</title>
        <authorList>
            <person name="Sahin N."/>
            <person name="Ay H."/>
            <person name="Saygin H."/>
        </authorList>
    </citation>
    <scope>NUCLEOTIDE SEQUENCE [LARGE SCALE GENOMIC DNA]</scope>
    <source>
        <strain evidence="2 3">NA12</strain>
    </source>
</reference>
<dbReference type="GO" id="GO:0005886">
    <property type="term" value="C:plasma membrane"/>
    <property type="evidence" value="ECO:0007669"/>
    <property type="project" value="TreeGrafter"/>
</dbReference>
<feature type="transmembrane region" description="Helical" evidence="1">
    <location>
        <begin position="269"/>
        <end position="290"/>
    </location>
</feature>
<dbReference type="PANTHER" id="PTHR34821:SF2">
    <property type="entry name" value="INNER MEMBRANE PROTEIN YDCZ"/>
    <property type="match status" value="1"/>
</dbReference>
<dbReference type="AlphaFoldDB" id="A0A2W2FWW2"/>
<dbReference type="EMBL" id="POTY01000058">
    <property type="protein sequence ID" value="PZG19324.1"/>
    <property type="molecule type" value="Genomic_DNA"/>
</dbReference>
<evidence type="ECO:0000313" key="2">
    <source>
        <dbReference type="EMBL" id="PZG19324.1"/>
    </source>
</evidence>
<keyword evidence="3" id="KW-1185">Reference proteome</keyword>
<dbReference type="InterPro" id="IPR006750">
    <property type="entry name" value="YdcZ"/>
</dbReference>
<organism evidence="2 3">
    <name type="scientific">Micromonospora craterilacus</name>
    <dbReference type="NCBI Taxonomy" id="1655439"/>
    <lineage>
        <taxon>Bacteria</taxon>
        <taxon>Bacillati</taxon>
        <taxon>Actinomycetota</taxon>
        <taxon>Actinomycetes</taxon>
        <taxon>Micromonosporales</taxon>
        <taxon>Micromonosporaceae</taxon>
        <taxon>Micromonospora</taxon>
    </lineage>
</organism>
<keyword evidence="1" id="KW-0812">Transmembrane</keyword>